<dbReference type="EMBL" id="BAAAQN010000082">
    <property type="protein sequence ID" value="GAA2061318.1"/>
    <property type="molecule type" value="Genomic_DNA"/>
</dbReference>
<sequence length="302" mass="30422">MSSSAGCGGDSFGVGFRWVVEQPAGFDSGLAAVHRAMRAGLAGVVESGVDWILREAGLLAVLDRVSGDAGELHEAAVVWMEQALAVRGISARVRGDGAGVAGSWRGAAAREFGEAMGTWVAAVDRLACETAATAHLLNEAGVTAGAARDLVTGIVTDAAEWAAAELAATAVADVLTLGLATIGGALAESATLAAFVVRAERVAAEFGVALERLATELAELKAIRDGIAAAHGLRRLRAVRQAQGGLAEMRGAGAVLRAAERGADAIIGMETGLPIDGDGPKGLGSAIAKTAAEEVHEVESGR</sequence>
<dbReference type="SUPFAM" id="SSF140453">
    <property type="entry name" value="EsxAB dimer-like"/>
    <property type="match status" value="1"/>
</dbReference>
<reference evidence="1 2" key="1">
    <citation type="journal article" date="2019" name="Int. J. Syst. Evol. Microbiol.">
        <title>The Global Catalogue of Microorganisms (GCM) 10K type strain sequencing project: providing services to taxonomists for standard genome sequencing and annotation.</title>
        <authorList>
            <consortium name="The Broad Institute Genomics Platform"/>
            <consortium name="The Broad Institute Genome Sequencing Center for Infectious Disease"/>
            <person name="Wu L."/>
            <person name="Ma J."/>
        </authorList>
    </citation>
    <scope>NUCLEOTIDE SEQUENCE [LARGE SCALE GENOMIC DNA]</scope>
    <source>
        <strain evidence="1 2">JCM 16014</strain>
    </source>
</reference>
<dbReference type="Proteomes" id="UP001500751">
    <property type="component" value="Unassembled WGS sequence"/>
</dbReference>
<dbReference type="RefSeq" id="WP_344671465.1">
    <property type="nucleotide sequence ID" value="NZ_BAAAQN010000082.1"/>
</dbReference>
<protein>
    <recommendedName>
        <fullName evidence="3">WXG100 family type VII secretion target</fullName>
    </recommendedName>
</protein>
<comment type="caution">
    <text evidence="1">The sequence shown here is derived from an EMBL/GenBank/DDBJ whole genome shotgun (WGS) entry which is preliminary data.</text>
</comment>
<dbReference type="Gene3D" id="1.10.287.1060">
    <property type="entry name" value="ESAT-6-like"/>
    <property type="match status" value="1"/>
</dbReference>
<evidence type="ECO:0008006" key="3">
    <source>
        <dbReference type="Google" id="ProtNLM"/>
    </source>
</evidence>
<keyword evidence="2" id="KW-1185">Reference proteome</keyword>
<evidence type="ECO:0000313" key="2">
    <source>
        <dbReference type="Proteomes" id="UP001500751"/>
    </source>
</evidence>
<dbReference type="InterPro" id="IPR036689">
    <property type="entry name" value="ESAT-6-like_sf"/>
</dbReference>
<name>A0ABN2VGA5_9ACTN</name>
<accession>A0ABN2VGA5</accession>
<gene>
    <name evidence="1" type="ORF">GCM10009839_85410</name>
</gene>
<organism evidence="1 2">
    <name type="scientific">Catenulispora yoronensis</name>
    <dbReference type="NCBI Taxonomy" id="450799"/>
    <lineage>
        <taxon>Bacteria</taxon>
        <taxon>Bacillati</taxon>
        <taxon>Actinomycetota</taxon>
        <taxon>Actinomycetes</taxon>
        <taxon>Catenulisporales</taxon>
        <taxon>Catenulisporaceae</taxon>
        <taxon>Catenulispora</taxon>
    </lineage>
</organism>
<proteinExistence type="predicted"/>
<evidence type="ECO:0000313" key="1">
    <source>
        <dbReference type="EMBL" id="GAA2061318.1"/>
    </source>
</evidence>